<dbReference type="OrthoDB" id="2427981at2759"/>
<feature type="chain" id="PRO_5040888600" evidence="1">
    <location>
        <begin position="18"/>
        <end position="225"/>
    </location>
</feature>
<name>A0A9W4WW87_9GLOM</name>
<sequence length="225" mass="26698">MSLHFAFMPFIVWQCLPFPHGLGLAKLDPHDISYMKIPSEEHAVLLSYPQETSSCEVASYRGITTAFIVISKMRIAVVKLIQKDEDLNKMPITTRRIYLEHLKIKGILHLRGVIELWETEHMDHIHGNRGKKWTKFFENKENLKIFQNFWSKPDDIDIERAVDEMQSFYKFLSEKIHISPRDEFVEWNRDMLTPVRNKIAEYMCKSLNIDYRVIKSADFDHKNRK</sequence>
<comment type="caution">
    <text evidence="2">The sequence shown here is derived from an EMBL/GenBank/DDBJ whole genome shotgun (WGS) entry which is preliminary data.</text>
</comment>
<evidence type="ECO:0000313" key="3">
    <source>
        <dbReference type="Proteomes" id="UP001153678"/>
    </source>
</evidence>
<proteinExistence type="predicted"/>
<gene>
    <name evidence="2" type="ORF">FWILDA_LOCUS3502</name>
</gene>
<organism evidence="2 3">
    <name type="scientific">Funneliformis geosporum</name>
    <dbReference type="NCBI Taxonomy" id="1117311"/>
    <lineage>
        <taxon>Eukaryota</taxon>
        <taxon>Fungi</taxon>
        <taxon>Fungi incertae sedis</taxon>
        <taxon>Mucoromycota</taxon>
        <taxon>Glomeromycotina</taxon>
        <taxon>Glomeromycetes</taxon>
        <taxon>Glomerales</taxon>
        <taxon>Glomeraceae</taxon>
        <taxon>Funneliformis</taxon>
    </lineage>
</organism>
<feature type="signal peptide" evidence="1">
    <location>
        <begin position="1"/>
        <end position="17"/>
    </location>
</feature>
<dbReference type="AlphaFoldDB" id="A0A9W4WW87"/>
<keyword evidence="1" id="KW-0732">Signal</keyword>
<keyword evidence="3" id="KW-1185">Reference proteome</keyword>
<dbReference type="EMBL" id="CAMKVN010000469">
    <property type="protein sequence ID" value="CAI2168281.1"/>
    <property type="molecule type" value="Genomic_DNA"/>
</dbReference>
<reference evidence="2" key="1">
    <citation type="submission" date="2022-08" db="EMBL/GenBank/DDBJ databases">
        <authorList>
            <person name="Kallberg Y."/>
            <person name="Tangrot J."/>
            <person name="Rosling A."/>
        </authorList>
    </citation>
    <scope>NUCLEOTIDE SEQUENCE</scope>
    <source>
        <strain evidence="2">Wild A</strain>
    </source>
</reference>
<accession>A0A9W4WW87</accession>
<protein>
    <submittedName>
        <fullName evidence="2">51_t:CDS:1</fullName>
    </submittedName>
</protein>
<evidence type="ECO:0000313" key="2">
    <source>
        <dbReference type="EMBL" id="CAI2168281.1"/>
    </source>
</evidence>
<evidence type="ECO:0000256" key="1">
    <source>
        <dbReference type="SAM" id="SignalP"/>
    </source>
</evidence>
<dbReference type="Proteomes" id="UP001153678">
    <property type="component" value="Unassembled WGS sequence"/>
</dbReference>